<evidence type="ECO:0000313" key="2">
    <source>
        <dbReference type="EMBL" id="KRG30553.1"/>
    </source>
</evidence>
<keyword evidence="1" id="KW-0732">Signal</keyword>
<name>A0A0Q9ZE63_9FLAO</name>
<dbReference type="Proteomes" id="UP000051643">
    <property type="component" value="Unassembled WGS sequence"/>
</dbReference>
<keyword evidence="3" id="KW-1185">Reference proteome</keyword>
<organism evidence="2 3">
    <name type="scientific">Salegentibacter mishustinae</name>
    <dbReference type="NCBI Taxonomy" id="270918"/>
    <lineage>
        <taxon>Bacteria</taxon>
        <taxon>Pseudomonadati</taxon>
        <taxon>Bacteroidota</taxon>
        <taxon>Flavobacteriia</taxon>
        <taxon>Flavobacteriales</taxon>
        <taxon>Flavobacteriaceae</taxon>
        <taxon>Salegentibacter</taxon>
    </lineage>
</organism>
<protein>
    <recommendedName>
        <fullName evidence="4">DUF3575 domain-containing protein</fullName>
    </recommendedName>
</protein>
<evidence type="ECO:0000256" key="1">
    <source>
        <dbReference type="SAM" id="SignalP"/>
    </source>
</evidence>
<accession>A0A0Q9ZE63</accession>
<reference evidence="2" key="1">
    <citation type="submission" date="2015-10" db="EMBL/GenBank/DDBJ databases">
        <title>Draft genome sequence of Salegentibacter mishustinae KCTC 12263.</title>
        <authorList>
            <person name="Lin W."/>
            <person name="Zheng Q."/>
        </authorList>
    </citation>
    <scope>NUCLEOTIDE SEQUENCE [LARGE SCALE GENOMIC DNA]</scope>
    <source>
        <strain evidence="2">KCTC 12263</strain>
    </source>
</reference>
<dbReference type="RefSeq" id="WP_057480376.1">
    <property type="nucleotide sequence ID" value="NZ_BMWR01000002.1"/>
</dbReference>
<proteinExistence type="predicted"/>
<dbReference type="STRING" id="270918.APR42_01415"/>
<dbReference type="AlphaFoldDB" id="A0A0Q9ZE63"/>
<feature type="chain" id="PRO_5006389404" description="DUF3575 domain-containing protein" evidence="1">
    <location>
        <begin position="20"/>
        <end position="584"/>
    </location>
</feature>
<gene>
    <name evidence="2" type="ORF">APR42_01415</name>
</gene>
<feature type="signal peptide" evidence="1">
    <location>
        <begin position="1"/>
        <end position="19"/>
    </location>
</feature>
<dbReference type="OrthoDB" id="1318031at2"/>
<evidence type="ECO:0000313" key="3">
    <source>
        <dbReference type="Proteomes" id="UP000051643"/>
    </source>
</evidence>
<comment type="caution">
    <text evidence="2">The sequence shown here is derived from an EMBL/GenBank/DDBJ whole genome shotgun (WGS) entry which is preliminary data.</text>
</comment>
<evidence type="ECO:0008006" key="4">
    <source>
        <dbReference type="Google" id="ProtNLM"/>
    </source>
</evidence>
<dbReference type="EMBL" id="LKTP01000001">
    <property type="protein sequence ID" value="KRG30553.1"/>
    <property type="molecule type" value="Genomic_DNA"/>
</dbReference>
<sequence length="584" mass="67031">MKTKITTFLFLVLGIVCHAQDSPTLNLTGTNPSVSKGNIDTEVLTAIIQQKQEEIKERVFRNTIVKQFKDSDNNYTKKLNNFATFNYLYNLMDILTSGKNKTVMTKTAIENTAEFAFIFGLAYYTNKQTVLNAKVNLNNIDNNNKIRVNQTTNVEDFNLLVDLCYQIVIENEDKFQEQFKFKNSLENVNFRRWYESDNVFVLELKIANANNNTQRVTQLNTLKQTVTKSIEDILLVSNQTNELIEIGKKVNDAGLKNEIDILLQKITEANGSEISSEIDNLRIKYSNFLNIDQKNYLTKLSGLVRSNFDEYENLYDFYKSLEKSQFKDFTMTQSQYYSMKYLIVEFISVAKNQYPNDAISTVLEFLLENTLVEFNDLSGNLVDEVTNETKEIGYLYVDIESLISTIDQRFNSITKKKFTKYITPFFSMGVNYASFSNNNSLIDNESNSTSSIGSLYYASEKIGIKWKLWNWKYTHAFEAGESFEYYGKQTYWLRPQEEPLISDVYIYGYASGLLYNLVDLKSEENFDYALVGAGMGMTFFNGLSANLSISSPIVDNSISSKNSFVNLGLDIPIIEYISALTKKK</sequence>